<comment type="pathway">
    <text evidence="5">Cofactor biosynthesis; nicotinate biosynthesis; nicotinate from nicotinamide: step 1/1.</text>
</comment>
<evidence type="ECO:0000256" key="3">
    <source>
        <dbReference type="ARBA" id="ARBA00022723"/>
    </source>
</evidence>
<comment type="similarity">
    <text evidence="1">Belongs to the isochorismatase family.</text>
</comment>
<evidence type="ECO:0000256" key="2">
    <source>
        <dbReference type="ARBA" id="ARBA00022642"/>
    </source>
</evidence>
<gene>
    <name evidence="9" type="ORF">DB88DRAFT_493435</name>
</gene>
<evidence type="ECO:0000256" key="7">
    <source>
        <dbReference type="ARBA" id="ARBA00043224"/>
    </source>
</evidence>
<protein>
    <recommendedName>
        <fullName evidence="6">nicotinamidase</fullName>
        <ecNumber evidence="6">3.5.1.19</ecNumber>
    </recommendedName>
    <alternativeName>
        <fullName evidence="7">Nicotinamide deamidase</fullName>
    </alternativeName>
</protein>
<evidence type="ECO:0000256" key="6">
    <source>
        <dbReference type="ARBA" id="ARBA00039017"/>
    </source>
</evidence>
<sequence>MPHTALIIVDVQNDFLPPSGSLAVPGGRQVIPVIQKLLDRSWKWDTVIASQDYHPSGHISFSSTHSVEPFTERQVEDARGTTYTQAMWPNHCVVGTEGVQIDREVRGSLDAWKGEKRIVRKGWHRGVEQYSAFEGYLVDPSSSDADEKLRSTPEKVPAKDTELAKYLRQQGIAKVVVTGLATDYCVGATAHAALEAGFETVVVESAISGISEDGVKRTMGELRAKGAKVVGGDEWESELKGLVSA</sequence>
<dbReference type="Gene3D" id="3.40.50.850">
    <property type="entry name" value="Isochorismatase-like"/>
    <property type="match status" value="1"/>
</dbReference>
<proteinExistence type="inferred from homology"/>
<dbReference type="EMBL" id="JAODAN010000007">
    <property type="protein sequence ID" value="KAK1923002.1"/>
    <property type="molecule type" value="Genomic_DNA"/>
</dbReference>
<dbReference type="SUPFAM" id="SSF52499">
    <property type="entry name" value="Isochorismatase-like hydrolases"/>
    <property type="match status" value="1"/>
</dbReference>
<name>A0AAD9CWU0_PAPLA</name>
<dbReference type="PANTHER" id="PTHR11080:SF2">
    <property type="entry name" value="LD05707P"/>
    <property type="match status" value="1"/>
</dbReference>
<organism evidence="9 10">
    <name type="scientific">Papiliotrema laurentii</name>
    <name type="common">Cryptococcus laurentii</name>
    <dbReference type="NCBI Taxonomy" id="5418"/>
    <lineage>
        <taxon>Eukaryota</taxon>
        <taxon>Fungi</taxon>
        <taxon>Dikarya</taxon>
        <taxon>Basidiomycota</taxon>
        <taxon>Agaricomycotina</taxon>
        <taxon>Tremellomycetes</taxon>
        <taxon>Tremellales</taxon>
        <taxon>Rhynchogastremaceae</taxon>
        <taxon>Papiliotrema</taxon>
    </lineage>
</organism>
<keyword evidence="2" id="KW-0662">Pyridine nucleotide biosynthesis</keyword>
<dbReference type="PANTHER" id="PTHR11080">
    <property type="entry name" value="PYRAZINAMIDASE/NICOTINAMIDASE"/>
    <property type="match status" value="1"/>
</dbReference>
<accession>A0AAD9CWU0</accession>
<evidence type="ECO:0000259" key="8">
    <source>
        <dbReference type="Pfam" id="PF00857"/>
    </source>
</evidence>
<keyword evidence="4" id="KW-0378">Hydrolase</keyword>
<dbReference type="InterPro" id="IPR036380">
    <property type="entry name" value="Isochorismatase-like_sf"/>
</dbReference>
<keyword evidence="3" id="KW-0479">Metal-binding</keyword>
<dbReference type="GO" id="GO:0008936">
    <property type="term" value="F:nicotinamidase activity"/>
    <property type="evidence" value="ECO:0007669"/>
    <property type="project" value="UniProtKB-EC"/>
</dbReference>
<dbReference type="Pfam" id="PF00857">
    <property type="entry name" value="Isochorismatase"/>
    <property type="match status" value="2"/>
</dbReference>
<reference evidence="9" key="1">
    <citation type="submission" date="2023-02" db="EMBL/GenBank/DDBJ databases">
        <title>Identification and recombinant expression of a fungal hydrolase from Papiliotrema laurentii that hydrolyzes apple cutin and clears colloidal polyester polyurethane.</title>
        <authorList>
            <consortium name="DOE Joint Genome Institute"/>
            <person name="Roman V.A."/>
            <person name="Bojanowski C."/>
            <person name="Crable B.R."/>
            <person name="Wagner D.N."/>
            <person name="Hung C.S."/>
            <person name="Nadeau L.J."/>
            <person name="Schratz L."/>
            <person name="Haridas S."/>
            <person name="Pangilinan J."/>
            <person name="Lipzen A."/>
            <person name="Na H."/>
            <person name="Yan M."/>
            <person name="Ng V."/>
            <person name="Grigoriev I.V."/>
            <person name="Spatafora J.W."/>
            <person name="Barlow D."/>
            <person name="Biffinger J."/>
            <person name="Kelley-Loughnane N."/>
            <person name="Varaljay V.A."/>
            <person name="Crookes-Goodson W.J."/>
        </authorList>
    </citation>
    <scope>NUCLEOTIDE SEQUENCE</scope>
    <source>
        <strain evidence="9">5307AH</strain>
    </source>
</reference>
<dbReference type="EC" id="3.5.1.19" evidence="6"/>
<feature type="domain" description="Isochorismatase-like" evidence="8">
    <location>
        <begin position="4"/>
        <end position="106"/>
    </location>
</feature>
<evidence type="ECO:0000256" key="4">
    <source>
        <dbReference type="ARBA" id="ARBA00022801"/>
    </source>
</evidence>
<dbReference type="GO" id="GO:0019363">
    <property type="term" value="P:pyridine nucleotide biosynthetic process"/>
    <property type="evidence" value="ECO:0007669"/>
    <property type="project" value="UniProtKB-KW"/>
</dbReference>
<evidence type="ECO:0000256" key="1">
    <source>
        <dbReference type="ARBA" id="ARBA00006336"/>
    </source>
</evidence>
<dbReference type="AlphaFoldDB" id="A0AAD9CWU0"/>
<keyword evidence="10" id="KW-1185">Reference proteome</keyword>
<feature type="domain" description="Isochorismatase-like" evidence="8">
    <location>
        <begin position="159"/>
        <end position="231"/>
    </location>
</feature>
<dbReference type="InterPro" id="IPR000868">
    <property type="entry name" value="Isochorismatase-like_dom"/>
</dbReference>
<evidence type="ECO:0000313" key="9">
    <source>
        <dbReference type="EMBL" id="KAK1923002.1"/>
    </source>
</evidence>
<comment type="caution">
    <text evidence="9">The sequence shown here is derived from an EMBL/GenBank/DDBJ whole genome shotgun (WGS) entry which is preliminary data.</text>
</comment>
<dbReference type="InterPro" id="IPR052347">
    <property type="entry name" value="Isochorismatase_Nicotinamidase"/>
</dbReference>
<evidence type="ECO:0000256" key="5">
    <source>
        <dbReference type="ARBA" id="ARBA00037900"/>
    </source>
</evidence>
<dbReference type="Proteomes" id="UP001182556">
    <property type="component" value="Unassembled WGS sequence"/>
</dbReference>
<evidence type="ECO:0000313" key="10">
    <source>
        <dbReference type="Proteomes" id="UP001182556"/>
    </source>
</evidence>
<dbReference type="GO" id="GO:0046872">
    <property type="term" value="F:metal ion binding"/>
    <property type="evidence" value="ECO:0007669"/>
    <property type="project" value="UniProtKB-KW"/>
</dbReference>